<evidence type="ECO:0000313" key="4">
    <source>
        <dbReference type="Proteomes" id="UP001501578"/>
    </source>
</evidence>
<evidence type="ECO:0000256" key="1">
    <source>
        <dbReference type="HAMAP-Rule" id="MF_01297"/>
    </source>
</evidence>
<dbReference type="SUPFAM" id="SSF50814">
    <property type="entry name" value="Lipocalins"/>
    <property type="match status" value="1"/>
</dbReference>
<dbReference type="EMBL" id="BAAAHQ010000041">
    <property type="protein sequence ID" value="GAA0947338.1"/>
    <property type="molecule type" value="Genomic_DNA"/>
</dbReference>
<dbReference type="HAMAP" id="MF_01297">
    <property type="entry name" value="nitrobindin"/>
    <property type="match status" value="1"/>
</dbReference>
<comment type="function">
    <text evidence="1">Heme-binding protein able to scavenge peroxynitrite and to protect free L-tyrosine against peroxynitrite-mediated nitration, by acting as a peroxynitrite isomerase that converts peroxynitrite to nitrate. Therefore, this protein likely plays a role in peroxynitrite sensing and in the detoxification of reactive nitrogen and oxygen species (RNS and ROS, respectively). Is able to bind nitric oxide (NO) in vitro, but may act as a sensor of peroxynitrite levels in vivo.</text>
</comment>
<name>A0ABN1QTS0_9ACTN</name>
<protein>
    <recommendedName>
        <fullName evidence="1">Peroxynitrite isomerase</fullName>
        <ecNumber evidence="1">5.99.-.-</ecNumber>
    </recommendedName>
    <alternativeName>
        <fullName evidence="1">Ferric nitrobindin</fullName>
        <shortName evidence="1">Nb(III)</shortName>
    </alternativeName>
</protein>
<comment type="pathway">
    <text evidence="1">Nitrogen metabolism.</text>
</comment>
<feature type="binding site" description="axial binding residue" evidence="1">
    <location>
        <position position="152"/>
    </location>
    <ligand>
        <name>heme b</name>
        <dbReference type="ChEBI" id="CHEBI:60344"/>
    </ligand>
    <ligandPart>
        <name>Fe</name>
        <dbReference type="ChEBI" id="CHEBI:18248"/>
    </ligandPart>
</feature>
<organism evidence="3 4">
    <name type="scientific">Nonomuraea longicatena</name>
    <dbReference type="NCBI Taxonomy" id="83682"/>
    <lineage>
        <taxon>Bacteria</taxon>
        <taxon>Bacillati</taxon>
        <taxon>Actinomycetota</taxon>
        <taxon>Actinomycetes</taxon>
        <taxon>Streptosporangiales</taxon>
        <taxon>Streptosporangiaceae</taxon>
        <taxon>Nonomuraea</taxon>
    </lineage>
</organism>
<keyword evidence="1" id="KW-0413">Isomerase</keyword>
<dbReference type="RefSeq" id="WP_343953865.1">
    <property type="nucleotide sequence ID" value="NZ_BAAAHQ010000041.1"/>
</dbReference>
<evidence type="ECO:0000313" key="3">
    <source>
        <dbReference type="EMBL" id="GAA0947338.1"/>
    </source>
</evidence>
<evidence type="ECO:0000259" key="2">
    <source>
        <dbReference type="Pfam" id="PF08768"/>
    </source>
</evidence>
<dbReference type="PANTHER" id="PTHR15854:SF4">
    <property type="entry name" value="PEROXYNITRITE ISOMERASE THAP4"/>
    <property type="match status" value="1"/>
</dbReference>
<feature type="binding site" evidence="1">
    <location>
        <position position="29"/>
    </location>
    <ligand>
        <name>heme b</name>
        <dbReference type="ChEBI" id="CHEBI:60344"/>
    </ligand>
</feature>
<comment type="caution">
    <text evidence="3">The sequence shown here is derived from an EMBL/GenBank/DDBJ whole genome shotgun (WGS) entry which is preliminary data.</text>
</comment>
<dbReference type="InterPro" id="IPR014878">
    <property type="entry name" value="THAP4-like_heme-bd"/>
</dbReference>
<feature type="binding site" evidence="1">
    <location>
        <position position="120"/>
    </location>
    <ligand>
        <name>heme b</name>
        <dbReference type="ChEBI" id="CHEBI:60344"/>
    </ligand>
</feature>
<gene>
    <name evidence="3" type="ORF">GCM10009560_63710</name>
</gene>
<dbReference type="EC" id="5.99.-.-" evidence="1"/>
<proteinExistence type="inferred from homology"/>
<sequence>MDVEVHESLEHIAFLLGRWEGAGVGGYPTIDSFNFGQEIEFGHNGKPFLTYTSRTWLLDEAGGRVRPLATETGYWRAQPDRQLEVVLAHPTGIVEIYVGEVVFHKIELRTDVVARTQSAKEYTAGHRLYGLVNGNLMWAYDMAAEGHPLTSHMSAELKKVA</sequence>
<dbReference type="Pfam" id="PF08768">
    <property type="entry name" value="THAP4_heme-bd"/>
    <property type="match status" value="1"/>
</dbReference>
<comment type="similarity">
    <text evidence="1">Belongs to the nitrobindin family.</text>
</comment>
<comment type="catalytic activity">
    <reaction evidence="1">
        <text>peroxynitrite = nitrate</text>
        <dbReference type="Rhea" id="RHEA:63116"/>
        <dbReference type="ChEBI" id="CHEBI:17632"/>
        <dbReference type="ChEBI" id="CHEBI:25941"/>
    </reaction>
</comment>
<comment type="domain">
    <text evidence="1">Forms a 10-stranded antiparallel beta-barrel structure able to accommodate a hydrophobic ligand in its interior. In fact, this fold hosts the heme group, which is located in a wide surface cleft.</text>
</comment>
<dbReference type="Proteomes" id="UP001501578">
    <property type="component" value="Unassembled WGS sequence"/>
</dbReference>
<feature type="domain" description="THAP4-like heme-binding" evidence="2">
    <location>
        <begin position="9"/>
        <end position="159"/>
    </location>
</feature>
<feature type="short sequence motif" description="GXWXGXG" evidence="1">
    <location>
        <begin position="17"/>
        <end position="23"/>
    </location>
</feature>
<dbReference type="InterPro" id="IPR045165">
    <property type="entry name" value="Nitrobindin"/>
</dbReference>
<dbReference type="PANTHER" id="PTHR15854">
    <property type="entry name" value="THAP4 PROTEIN"/>
    <property type="match status" value="1"/>
</dbReference>
<dbReference type="Gene3D" id="2.40.128.20">
    <property type="match status" value="1"/>
</dbReference>
<keyword evidence="4" id="KW-1185">Reference proteome</keyword>
<keyword evidence="1" id="KW-0408">Iron</keyword>
<keyword evidence="1" id="KW-0479">Metal-binding</keyword>
<comment type="cofactor">
    <cofactor evidence="1">
        <name>heme b</name>
        <dbReference type="ChEBI" id="CHEBI:60344"/>
    </cofactor>
    <text evidence="1">Binds 1 heme b group per subunit, that coordinates a highly solvent-exposed Fe(III) atom.</text>
</comment>
<accession>A0ABN1QTS0</accession>
<dbReference type="InterPro" id="IPR012674">
    <property type="entry name" value="Calycin"/>
</dbReference>
<reference evidence="3 4" key="1">
    <citation type="journal article" date="2019" name="Int. J. Syst. Evol. Microbiol.">
        <title>The Global Catalogue of Microorganisms (GCM) 10K type strain sequencing project: providing services to taxonomists for standard genome sequencing and annotation.</title>
        <authorList>
            <consortium name="The Broad Institute Genomics Platform"/>
            <consortium name="The Broad Institute Genome Sequencing Center for Infectious Disease"/>
            <person name="Wu L."/>
            <person name="Ma J."/>
        </authorList>
    </citation>
    <scope>NUCLEOTIDE SEQUENCE [LARGE SCALE GENOMIC DNA]</scope>
    <source>
        <strain evidence="3 4">JCM 11136</strain>
    </source>
</reference>
<dbReference type="InterPro" id="IPR022939">
    <property type="entry name" value="Nb(III)_bact/plant"/>
</dbReference>
<dbReference type="CDD" id="cd07828">
    <property type="entry name" value="lipocalin_heme-bd-THAP4-like"/>
    <property type="match status" value="1"/>
</dbReference>
<keyword evidence="1" id="KW-0349">Heme</keyword>